<keyword evidence="3" id="KW-1185">Reference proteome</keyword>
<evidence type="ECO:0000313" key="3">
    <source>
        <dbReference type="Proteomes" id="UP000267096"/>
    </source>
</evidence>
<reference evidence="4" key="1">
    <citation type="submission" date="2017-02" db="UniProtKB">
        <authorList>
            <consortium name="WormBaseParasite"/>
        </authorList>
    </citation>
    <scope>IDENTIFICATION</scope>
</reference>
<feature type="region of interest" description="Disordered" evidence="1">
    <location>
        <begin position="110"/>
        <end position="136"/>
    </location>
</feature>
<gene>
    <name evidence="2" type="ORF">ASIM_LOCUS1690</name>
</gene>
<evidence type="ECO:0000313" key="2">
    <source>
        <dbReference type="EMBL" id="VDK19080.1"/>
    </source>
</evidence>
<proteinExistence type="predicted"/>
<sequence length="172" mass="18987">MLSTNDLFASRFLGAQRTPALPTCLSPSDDKSPPLISPTAHHSSGDIFAKTADYAAAIQLMQLQVLCQPNFLNAFVAQLAQFEALNNLYKEQTSKEVVFDVVRERKRASSRNSDDSSSYMKRSKTLKRLTADKDTSSPVSGMFIKVHSSNSIISPERPYELALTIELKVSIS</sequence>
<dbReference type="Proteomes" id="UP000267096">
    <property type="component" value="Unassembled WGS sequence"/>
</dbReference>
<dbReference type="WBParaSite" id="ASIM_0000181801-mRNA-1">
    <property type="protein sequence ID" value="ASIM_0000181801-mRNA-1"/>
    <property type="gene ID" value="ASIM_0000181801"/>
</dbReference>
<organism evidence="4">
    <name type="scientific">Anisakis simplex</name>
    <name type="common">Herring worm</name>
    <dbReference type="NCBI Taxonomy" id="6269"/>
    <lineage>
        <taxon>Eukaryota</taxon>
        <taxon>Metazoa</taxon>
        <taxon>Ecdysozoa</taxon>
        <taxon>Nematoda</taxon>
        <taxon>Chromadorea</taxon>
        <taxon>Rhabditida</taxon>
        <taxon>Spirurina</taxon>
        <taxon>Ascaridomorpha</taxon>
        <taxon>Ascaridoidea</taxon>
        <taxon>Anisakidae</taxon>
        <taxon>Anisakis</taxon>
        <taxon>Anisakis simplex complex</taxon>
    </lineage>
</organism>
<evidence type="ECO:0000256" key="1">
    <source>
        <dbReference type="SAM" id="MobiDB-lite"/>
    </source>
</evidence>
<name>A0A0M3J2Q7_ANISI</name>
<dbReference type="EMBL" id="UYRR01001920">
    <property type="protein sequence ID" value="VDK19080.1"/>
    <property type="molecule type" value="Genomic_DNA"/>
</dbReference>
<evidence type="ECO:0000313" key="4">
    <source>
        <dbReference type="WBParaSite" id="ASIM_0000181801-mRNA-1"/>
    </source>
</evidence>
<dbReference type="AlphaFoldDB" id="A0A0M3J2Q7"/>
<accession>A0A0M3J2Q7</accession>
<protein>
    <submittedName>
        <fullName evidence="4">TPR_REGION domain-containing protein</fullName>
    </submittedName>
</protein>
<reference evidence="2 3" key="2">
    <citation type="submission" date="2018-11" db="EMBL/GenBank/DDBJ databases">
        <authorList>
            <consortium name="Pathogen Informatics"/>
        </authorList>
    </citation>
    <scope>NUCLEOTIDE SEQUENCE [LARGE SCALE GENOMIC DNA]</scope>
</reference>
<dbReference type="OrthoDB" id="8953942at2759"/>